<evidence type="ECO:0000256" key="1">
    <source>
        <dbReference type="ARBA" id="ARBA00004141"/>
    </source>
</evidence>
<feature type="transmembrane region" description="Helical" evidence="6">
    <location>
        <begin position="79"/>
        <end position="98"/>
    </location>
</feature>
<dbReference type="InterPro" id="IPR030417">
    <property type="entry name" value="MS4A"/>
</dbReference>
<dbReference type="GeneID" id="115460507"/>
<evidence type="ECO:0000256" key="3">
    <source>
        <dbReference type="ARBA" id="ARBA00022692"/>
    </source>
</evidence>
<dbReference type="OrthoDB" id="10071849at2759"/>
<evidence type="ECO:0000256" key="4">
    <source>
        <dbReference type="ARBA" id="ARBA00022989"/>
    </source>
</evidence>
<dbReference type="PANTHER" id="PTHR23320:SF128">
    <property type="entry name" value="MEMBRANE-SPANNING 4-DOMAINS SUBFAMILY A MEMBER 4A"/>
    <property type="match status" value="1"/>
</dbReference>
<evidence type="ECO:0000256" key="2">
    <source>
        <dbReference type="ARBA" id="ARBA00009565"/>
    </source>
</evidence>
<gene>
    <name evidence="8 9" type="primary">LOC115460507</name>
</gene>
<dbReference type="PANTHER" id="PTHR23320">
    <property type="entry name" value="MEMBRANE-SPANNING 4-DOMAINS SUBFAMILY A MS4A -RELATED"/>
    <property type="match status" value="1"/>
</dbReference>
<keyword evidence="4 6" id="KW-1133">Transmembrane helix</keyword>
<keyword evidence="3 6" id="KW-0812">Transmembrane</keyword>
<proteinExistence type="inferred from homology"/>
<organism evidence="7 9">
    <name type="scientific">Microcaecilia unicolor</name>
    <dbReference type="NCBI Taxonomy" id="1415580"/>
    <lineage>
        <taxon>Eukaryota</taxon>
        <taxon>Metazoa</taxon>
        <taxon>Chordata</taxon>
        <taxon>Craniata</taxon>
        <taxon>Vertebrata</taxon>
        <taxon>Euteleostomi</taxon>
        <taxon>Amphibia</taxon>
        <taxon>Gymnophiona</taxon>
        <taxon>Siphonopidae</taxon>
        <taxon>Microcaecilia</taxon>
    </lineage>
</organism>
<sequence length="259" mass="27877">MNPAVAGANGVVVLTQVIPPNSPVVQVGPSVVPNTLCQVPEVLRKFFKGEPKALGVTQILIGFVQIILTIILLSVPIPFYSISAIVGVPIWGGVLFIISGSLSVAAKNRANTCLVKGSMVMNILSSIAALVGIILLSFDQSYTYYRYYSDCDYNLHGYYGGSYDNYNCQMFRNALGVATKGIEGVLLVLMILELCISISTSAFGCNAVCCSSNSNMNPIVVQTGQQQYPIPQQSLIILQNEYKPGMNFNPVAPPMYSCK</sequence>
<dbReference type="Proteomes" id="UP000515156">
    <property type="component" value="Chromosome 1"/>
</dbReference>
<reference evidence="8 9" key="1">
    <citation type="submission" date="2025-04" db="UniProtKB">
        <authorList>
            <consortium name="RefSeq"/>
        </authorList>
    </citation>
    <scope>IDENTIFICATION</scope>
</reference>
<evidence type="ECO:0000256" key="6">
    <source>
        <dbReference type="SAM" id="Phobius"/>
    </source>
</evidence>
<keyword evidence="7" id="KW-1185">Reference proteome</keyword>
<evidence type="ECO:0000313" key="9">
    <source>
        <dbReference type="RefSeq" id="XP_030046136.1"/>
    </source>
</evidence>
<dbReference type="KEGG" id="muo:115460507"/>
<dbReference type="InterPro" id="IPR007237">
    <property type="entry name" value="CD20-like"/>
</dbReference>
<protein>
    <submittedName>
        <fullName evidence="8 9">Membrane-spanning 4-domains subfamily A member 4A-like isoform X1</fullName>
    </submittedName>
</protein>
<feature type="transmembrane region" description="Helical" evidence="6">
    <location>
        <begin position="119"/>
        <end position="138"/>
    </location>
</feature>
<evidence type="ECO:0000256" key="5">
    <source>
        <dbReference type="ARBA" id="ARBA00023136"/>
    </source>
</evidence>
<feature type="transmembrane region" description="Helical" evidence="6">
    <location>
        <begin position="53"/>
        <end position="73"/>
    </location>
</feature>
<dbReference type="RefSeq" id="XP_030046135.1">
    <property type="nucleotide sequence ID" value="XM_030190275.1"/>
</dbReference>
<evidence type="ECO:0000313" key="8">
    <source>
        <dbReference type="RefSeq" id="XP_030046135.1"/>
    </source>
</evidence>
<keyword evidence="5 6" id="KW-0472">Membrane</keyword>
<dbReference type="AlphaFoldDB" id="A0A6P7WYA9"/>
<comment type="subcellular location">
    <subcellularLocation>
        <location evidence="1">Membrane</location>
        <topology evidence="1">Multi-pass membrane protein</topology>
    </subcellularLocation>
</comment>
<comment type="similarity">
    <text evidence="2">Belongs to the MS4A family.</text>
</comment>
<accession>A0A6P7WYA9</accession>
<dbReference type="GO" id="GO:0016020">
    <property type="term" value="C:membrane"/>
    <property type="evidence" value="ECO:0007669"/>
    <property type="project" value="UniProtKB-SubCell"/>
</dbReference>
<name>A0A6P7WYA9_9AMPH</name>
<dbReference type="RefSeq" id="XP_030046136.1">
    <property type="nucleotide sequence ID" value="XM_030190276.1"/>
</dbReference>
<evidence type="ECO:0000313" key="7">
    <source>
        <dbReference type="Proteomes" id="UP000515156"/>
    </source>
</evidence>
<dbReference type="Pfam" id="PF04103">
    <property type="entry name" value="CD20"/>
    <property type="match status" value="1"/>
</dbReference>